<evidence type="ECO:0000259" key="2">
    <source>
        <dbReference type="PROSITE" id="PS50050"/>
    </source>
</evidence>
<accession>A0A481Z3F8</accession>
<keyword evidence="1" id="KW-0472">Membrane</keyword>
<feature type="domain" description="TNFR-Cys" evidence="2">
    <location>
        <begin position="176"/>
        <end position="222"/>
    </location>
</feature>
<protein>
    <submittedName>
        <fullName evidence="3">Transmembrane protein</fullName>
    </submittedName>
</protein>
<reference evidence="3" key="1">
    <citation type="journal article" date="2019" name="MBio">
        <title>Virus Genomes from Deep Sea Sediments Expand the Ocean Megavirome and Support Independent Origins of Viral Gigantism.</title>
        <authorList>
            <person name="Backstrom D."/>
            <person name="Yutin N."/>
            <person name="Jorgensen S.L."/>
            <person name="Dharamshi J."/>
            <person name="Homa F."/>
            <person name="Zaremba-Niedwiedzka K."/>
            <person name="Spang A."/>
            <person name="Wolf Y.I."/>
            <person name="Koonin E.V."/>
            <person name="Ettema T.J."/>
        </authorList>
    </citation>
    <scope>NUCLEOTIDE SEQUENCE</scope>
</reference>
<name>A0A481Z3F8_9VIRU</name>
<dbReference type="InterPro" id="IPR001368">
    <property type="entry name" value="TNFR/NGFR_Cys_rich_reg"/>
</dbReference>
<keyword evidence="1 3" id="KW-0812">Transmembrane</keyword>
<organism evidence="3">
    <name type="scientific">Pithovirus LCPAC103</name>
    <dbReference type="NCBI Taxonomy" id="2506588"/>
    <lineage>
        <taxon>Viruses</taxon>
        <taxon>Pithoviruses</taxon>
    </lineage>
</organism>
<proteinExistence type="predicted"/>
<gene>
    <name evidence="3" type="ORF">LCPAC103_01090</name>
</gene>
<feature type="transmembrane region" description="Helical" evidence="1">
    <location>
        <begin position="9"/>
        <end position="31"/>
    </location>
</feature>
<evidence type="ECO:0000256" key="1">
    <source>
        <dbReference type="SAM" id="Phobius"/>
    </source>
</evidence>
<dbReference type="PROSITE" id="PS50050">
    <property type="entry name" value="TNFR_NGFR_2"/>
    <property type="match status" value="1"/>
</dbReference>
<keyword evidence="1" id="KW-1133">Transmembrane helix</keyword>
<evidence type="ECO:0000313" key="3">
    <source>
        <dbReference type="EMBL" id="QBK90428.1"/>
    </source>
</evidence>
<sequence>MAEEEHDRVWLFLAIIVVVIIIIGLVIFVGVDFKAIEREISGGQVCTITADCGIGEYCSADDTCISTQACDVDVDCFYGQSCSQFSSNTKRCVAASCKQNSDCPQGPGSGTASIRCIKGLCTPKACMLANDCETDEACLADFCTPVGETCATSSDCFRSQLMCVAGKCVECTKTSDCTDGQFCDITEEGGICKSGCTTNTQCGTGMTCVTGNCCPSGTDTSCGMACTETPQCSGDCKHCVNGVCTCIPGAEPSGDTRFQCTSNTDCASGNCLIDTFMMGTETQTCGWKAVECLYDNGAAGKASTCPNTTAPFCIEGVCQASAAGAICGIDELEMCPKGLDCVNQICGVDRGVYGDVCQITSDCESGLNCTDNTCIPAT</sequence>
<dbReference type="EMBL" id="MK500484">
    <property type="protein sequence ID" value="QBK90428.1"/>
    <property type="molecule type" value="Genomic_DNA"/>
</dbReference>